<dbReference type="GO" id="GO:0000166">
    <property type="term" value="F:nucleotide binding"/>
    <property type="evidence" value="ECO:0007669"/>
    <property type="project" value="UniProtKB-KW"/>
</dbReference>
<keyword evidence="4 8" id="KW-1133">Transmembrane helix</keyword>
<dbReference type="RefSeq" id="XP_068349091.1">
    <property type="nucleotide sequence ID" value="XM_068511723.1"/>
</dbReference>
<organism evidence="11 12">
    <name type="scientific">Tritrichomonas foetus</name>
    <dbReference type="NCBI Taxonomy" id="1144522"/>
    <lineage>
        <taxon>Eukaryota</taxon>
        <taxon>Metamonada</taxon>
        <taxon>Parabasalia</taxon>
        <taxon>Tritrichomonadida</taxon>
        <taxon>Tritrichomonadidae</taxon>
        <taxon>Tritrichomonas</taxon>
    </lineage>
</organism>
<keyword evidence="7" id="KW-0175">Coiled coil</keyword>
<dbReference type="InterPro" id="IPR050401">
    <property type="entry name" value="Cyclic_nucleotide_synthase"/>
</dbReference>
<gene>
    <name evidence="11" type="ORF">TRFO_37925</name>
</gene>
<feature type="coiled-coil region" evidence="7">
    <location>
        <begin position="1366"/>
        <end position="1393"/>
    </location>
</feature>
<dbReference type="GO" id="GO:0004016">
    <property type="term" value="F:adenylate cyclase activity"/>
    <property type="evidence" value="ECO:0007669"/>
    <property type="project" value="TreeGrafter"/>
</dbReference>
<dbReference type="PROSITE" id="PS50125">
    <property type="entry name" value="GUANYLATE_CYCLASE_2"/>
    <property type="match status" value="1"/>
</dbReference>
<dbReference type="Pfam" id="PF13426">
    <property type="entry name" value="PAS_9"/>
    <property type="match status" value="1"/>
</dbReference>
<feature type="transmembrane region" description="Helical" evidence="8">
    <location>
        <begin position="54"/>
        <end position="75"/>
    </location>
</feature>
<evidence type="ECO:0000256" key="6">
    <source>
        <dbReference type="ARBA" id="ARBA00023239"/>
    </source>
</evidence>
<dbReference type="OrthoDB" id="1890790at2759"/>
<dbReference type="PROSITE" id="PS50112">
    <property type="entry name" value="PAS"/>
    <property type="match status" value="1"/>
</dbReference>
<dbReference type="Gene3D" id="3.30.70.1230">
    <property type="entry name" value="Nucleotide cyclase"/>
    <property type="match status" value="1"/>
</dbReference>
<dbReference type="SUPFAM" id="SSF55785">
    <property type="entry name" value="PYP-like sensor domain (PAS domain)"/>
    <property type="match status" value="1"/>
</dbReference>
<evidence type="ECO:0000256" key="8">
    <source>
        <dbReference type="SAM" id="Phobius"/>
    </source>
</evidence>
<feature type="transmembrane region" description="Helical" evidence="8">
    <location>
        <begin position="134"/>
        <end position="159"/>
    </location>
</feature>
<evidence type="ECO:0000256" key="3">
    <source>
        <dbReference type="ARBA" id="ARBA00022741"/>
    </source>
</evidence>
<keyword evidence="2 8" id="KW-0812">Transmembrane</keyword>
<feature type="domain" description="Guanylate cyclase" evidence="10">
    <location>
        <begin position="1418"/>
        <end position="1550"/>
    </location>
</feature>
<evidence type="ECO:0000259" key="9">
    <source>
        <dbReference type="PROSITE" id="PS50112"/>
    </source>
</evidence>
<accession>A0A1J4J9T4</accession>
<dbReference type="InterPro" id="IPR001054">
    <property type="entry name" value="A/G_cyclase"/>
</dbReference>
<feature type="domain" description="PAS" evidence="9">
    <location>
        <begin position="1254"/>
        <end position="1306"/>
    </location>
</feature>
<name>A0A1J4J9T4_9EUKA</name>
<proteinExistence type="predicted"/>
<dbReference type="GeneID" id="94846427"/>
<evidence type="ECO:0000313" key="11">
    <source>
        <dbReference type="EMBL" id="OHS95954.1"/>
    </source>
</evidence>
<reference evidence="11" key="1">
    <citation type="submission" date="2016-10" db="EMBL/GenBank/DDBJ databases">
        <authorList>
            <person name="Benchimol M."/>
            <person name="Almeida L.G."/>
            <person name="Vasconcelos A.T."/>
            <person name="Perreira-Neves A."/>
            <person name="Rosa I.A."/>
            <person name="Tasca T."/>
            <person name="Bogo M.R."/>
            <person name="de Souza W."/>
        </authorList>
    </citation>
    <scope>NUCLEOTIDE SEQUENCE [LARGE SCALE GENOMIC DNA]</scope>
    <source>
        <strain evidence="11">K</strain>
    </source>
</reference>
<feature type="transmembrane region" description="Helical" evidence="8">
    <location>
        <begin position="251"/>
        <end position="269"/>
    </location>
</feature>
<dbReference type="GO" id="GO:0001653">
    <property type="term" value="F:peptide receptor activity"/>
    <property type="evidence" value="ECO:0007669"/>
    <property type="project" value="TreeGrafter"/>
</dbReference>
<dbReference type="GO" id="GO:0035556">
    <property type="term" value="P:intracellular signal transduction"/>
    <property type="evidence" value="ECO:0007669"/>
    <property type="project" value="InterPro"/>
</dbReference>
<evidence type="ECO:0000313" key="12">
    <source>
        <dbReference type="Proteomes" id="UP000179807"/>
    </source>
</evidence>
<evidence type="ECO:0000259" key="10">
    <source>
        <dbReference type="PROSITE" id="PS50125"/>
    </source>
</evidence>
<keyword evidence="6" id="KW-0456">Lyase</keyword>
<feature type="transmembrane region" description="Helical" evidence="8">
    <location>
        <begin position="180"/>
        <end position="201"/>
    </location>
</feature>
<sequence length="1612" mass="182714">MMRPLVEASIVSRSQDNAESISTRNKLVNGMFSFFDFIFPIANQFEQYGHFNSFIYAIVYIYVLLQNIFTSLWSAQTCWLFGNEKTIDTVDYLSKIFWLITIKIDFDDSSTTFQERRNYRENLGFSMLIFDAGYIGNLFIAHIVIFILFIAIVVMQFLIYRKNHHLDKWTIRLSRFFYEIISQILILPISAFIGASLLLVIKLKNSIYWAYVIIGIIILLTYLSFYMLMLRITTRSTIIHKSISGTFEFKPVFYLYLFNAIYGILNYLFQIFPVFMMIFCQISHAALIVYIFVVANTMLPFYTIAGNVMFFVTTMVGPILDIVSIAAYIDKTKLVPVLLLIFWGVGIVVSAIIFSFIVFYRIKKICNELTYEKGKEYKINDSFELYNSLKLKENENKSLCYMRVAFTNSLESFIDFSLTSYILDNFDSNRSQIATMQILSYFPSESRHMNLVFSCASAKNDLKIEERFLVYQVYRLKSLRQTSTSSDSNEILTKLRTQTEQCIGDVVMFWKSNNPDITYFEHLSKEESKLDSLWIKSIRDYPNSSKFCEEYIRFLLECSTDFVKAIYLKQRADMIEMGRNFSIDISFRSMAGSFPNYIKKGLINTKGKVIWKNSQCDSEASNNETNQSIFNQADSNSSSISQSSSSSSSISSVEDIELEAEVEDKVSKFLLTHSKLRMALFHALKGRSHFSITWMPISFIIAFFISIAAFIGFYFYIKNVYSERQDSMLLLLYCAKTRFFHGLASLSLFLEYSESVQKFNLSSIIHVQCDQPSYLPIESEFPLNYIALSFAQDSKTSLNQMITQVAKMAMNSLNIHEMANALVTKDDIFSICWGGKNITIEKESLKNLVSFSYYNQQRLAANMHHDHFYQDNNFCELLINWNMISQKSNDLMDDIIKYQDSRADTISHSSLIFLIALPIAIFIILFIPIMLCSLIFVNYMNKIANALSSMSKEMKDLSTKPLRKGDQDVSAQITSEPKTGVTKMLFLNIIQLLFSLAAGILFLMMIWTADKGSSVIGQLVMWEKYSSIRLVTSLEAGFHALHAVVLGNPSVSQFVDRNIEIEKALLVVQILINANDNLLKGTTDSDPCNGYDSLIDSINLEETCTTDGGTTDFHDTYKCGSVNQILSVLKDLITNIVTTPDKYNGITDYNTVSLFHLLNNHLWSKLDAVNHRFSELVELKFHSMMISSLILMIFGIIFCIIVLIFGIITRNNAASTLSAALSQVKRVPPLQMLQNKEIKNILLNKSTDVVKGTGNSLARNILHKSTDALLCTSITGVIEIVNPSVTTILGFTPEQLLGQSVSILFEETQAEKVNNEMIMMKDGQSSSQYEEHLKCISDSGKMVPCYVTILGMKRVGSITAESFVLILKDETELMEQQQNAEEAKTQSENLLYQILPRDIVIRLNRGEKGISFTVPSASIIFIDIVKFSEYTAALAPQDIMGNLSLIFAGFDRLIKKYSLITKIKLIGDVYMAASGLFATEDNPTEHATQTVRFGLDTITELEEINVKLNASLQVRVGVNTGGPLIAGVLGADKPLFDIIGDPINVASRLQSTDIPGKVQIPQSTCDYISHLDFNIAPRGEVFLKGKGNVNTFLVTPAISFACFELSKNFDED</sequence>
<feature type="transmembrane region" description="Helical" evidence="8">
    <location>
        <begin position="308"/>
        <end position="329"/>
    </location>
</feature>
<dbReference type="EMBL" id="MLAK01001210">
    <property type="protein sequence ID" value="OHS95954.1"/>
    <property type="molecule type" value="Genomic_DNA"/>
</dbReference>
<comment type="subcellular location">
    <subcellularLocation>
        <location evidence="1">Membrane</location>
    </subcellularLocation>
</comment>
<dbReference type="VEuPathDB" id="TrichDB:TRFO_37925"/>
<dbReference type="SMART" id="SM00044">
    <property type="entry name" value="CYCc"/>
    <property type="match status" value="1"/>
</dbReference>
<dbReference type="GO" id="GO:0004383">
    <property type="term" value="F:guanylate cyclase activity"/>
    <property type="evidence" value="ECO:0007669"/>
    <property type="project" value="TreeGrafter"/>
</dbReference>
<feature type="transmembrane region" description="Helical" evidence="8">
    <location>
        <begin position="985"/>
        <end position="1007"/>
    </location>
</feature>
<dbReference type="PANTHER" id="PTHR11920">
    <property type="entry name" value="GUANYLYL CYCLASE"/>
    <property type="match status" value="1"/>
</dbReference>
<dbReference type="InterPro" id="IPR035965">
    <property type="entry name" value="PAS-like_dom_sf"/>
</dbReference>
<evidence type="ECO:0000256" key="4">
    <source>
        <dbReference type="ARBA" id="ARBA00022989"/>
    </source>
</evidence>
<dbReference type="InterPro" id="IPR000014">
    <property type="entry name" value="PAS"/>
</dbReference>
<protein>
    <submittedName>
        <fullName evidence="11">Adenylate and Guanylate cyclase catalytic domain containing protein</fullName>
    </submittedName>
</protein>
<feature type="transmembrane region" description="Helical" evidence="8">
    <location>
        <begin position="911"/>
        <end position="937"/>
    </location>
</feature>
<keyword evidence="3" id="KW-0547">Nucleotide-binding</keyword>
<feature type="transmembrane region" description="Helical" evidence="8">
    <location>
        <begin position="335"/>
        <end position="360"/>
    </location>
</feature>
<keyword evidence="12" id="KW-1185">Reference proteome</keyword>
<evidence type="ECO:0000256" key="2">
    <source>
        <dbReference type="ARBA" id="ARBA00022692"/>
    </source>
</evidence>
<dbReference type="InterPro" id="IPR029787">
    <property type="entry name" value="Nucleotide_cyclase"/>
</dbReference>
<evidence type="ECO:0000256" key="7">
    <source>
        <dbReference type="SAM" id="Coils"/>
    </source>
</evidence>
<dbReference type="Pfam" id="PF00211">
    <property type="entry name" value="Guanylate_cyc"/>
    <property type="match status" value="1"/>
</dbReference>
<dbReference type="CDD" id="cd00130">
    <property type="entry name" value="PAS"/>
    <property type="match status" value="1"/>
</dbReference>
<evidence type="ECO:0000256" key="5">
    <source>
        <dbReference type="ARBA" id="ARBA00023136"/>
    </source>
</evidence>
<dbReference type="Proteomes" id="UP000179807">
    <property type="component" value="Unassembled WGS sequence"/>
</dbReference>
<keyword evidence="5 8" id="KW-0472">Membrane</keyword>
<dbReference type="SMART" id="SM00091">
    <property type="entry name" value="PAS"/>
    <property type="match status" value="1"/>
</dbReference>
<dbReference type="GO" id="GO:0005886">
    <property type="term" value="C:plasma membrane"/>
    <property type="evidence" value="ECO:0007669"/>
    <property type="project" value="TreeGrafter"/>
</dbReference>
<feature type="transmembrane region" description="Helical" evidence="8">
    <location>
        <begin position="207"/>
        <end position="230"/>
    </location>
</feature>
<dbReference type="NCBIfam" id="TIGR00229">
    <property type="entry name" value="sensory_box"/>
    <property type="match status" value="1"/>
</dbReference>
<evidence type="ECO:0000256" key="1">
    <source>
        <dbReference type="ARBA" id="ARBA00004370"/>
    </source>
</evidence>
<dbReference type="Gene3D" id="3.30.450.20">
    <property type="entry name" value="PAS domain"/>
    <property type="match status" value="1"/>
</dbReference>
<feature type="transmembrane region" description="Helical" evidence="8">
    <location>
        <begin position="275"/>
        <end position="296"/>
    </location>
</feature>
<dbReference type="CDD" id="cd07302">
    <property type="entry name" value="CHD"/>
    <property type="match status" value="1"/>
</dbReference>
<feature type="transmembrane region" description="Helical" evidence="8">
    <location>
        <begin position="1189"/>
        <end position="1208"/>
    </location>
</feature>
<comment type="caution">
    <text evidence="11">The sequence shown here is derived from an EMBL/GenBank/DDBJ whole genome shotgun (WGS) entry which is preliminary data.</text>
</comment>
<dbReference type="SUPFAM" id="SSF55073">
    <property type="entry name" value="Nucleotide cyclase"/>
    <property type="match status" value="1"/>
</dbReference>
<dbReference type="PANTHER" id="PTHR11920:SF335">
    <property type="entry name" value="GUANYLATE CYCLASE"/>
    <property type="match status" value="1"/>
</dbReference>
<dbReference type="GO" id="GO:0007168">
    <property type="term" value="P:receptor guanylyl cyclase signaling pathway"/>
    <property type="evidence" value="ECO:0007669"/>
    <property type="project" value="TreeGrafter"/>
</dbReference>
<feature type="transmembrane region" description="Helical" evidence="8">
    <location>
        <begin position="694"/>
        <end position="717"/>
    </location>
</feature>